<gene>
    <name evidence="1" type="ORF">PIB30_009977</name>
</gene>
<proteinExistence type="predicted"/>
<protein>
    <submittedName>
        <fullName evidence="1">Uncharacterized protein</fullName>
    </submittedName>
</protein>
<sequence>MTPEVASLADPDIWRVEHMSLWTSVCAIIYFGSIEWYQVDRVIPHFGGVQNYPHHPLNIDFLHARDSSNVPLTPQHHFDTSTPMFESPSQDFLVGLNNPGFQRTLQQIFLDDTVYRTGFVGS</sequence>
<evidence type="ECO:0000313" key="2">
    <source>
        <dbReference type="Proteomes" id="UP001341840"/>
    </source>
</evidence>
<accession>A0ABU6U4N8</accession>
<organism evidence="1 2">
    <name type="scientific">Stylosanthes scabra</name>
    <dbReference type="NCBI Taxonomy" id="79078"/>
    <lineage>
        <taxon>Eukaryota</taxon>
        <taxon>Viridiplantae</taxon>
        <taxon>Streptophyta</taxon>
        <taxon>Embryophyta</taxon>
        <taxon>Tracheophyta</taxon>
        <taxon>Spermatophyta</taxon>
        <taxon>Magnoliopsida</taxon>
        <taxon>eudicotyledons</taxon>
        <taxon>Gunneridae</taxon>
        <taxon>Pentapetalae</taxon>
        <taxon>rosids</taxon>
        <taxon>fabids</taxon>
        <taxon>Fabales</taxon>
        <taxon>Fabaceae</taxon>
        <taxon>Papilionoideae</taxon>
        <taxon>50 kb inversion clade</taxon>
        <taxon>dalbergioids sensu lato</taxon>
        <taxon>Dalbergieae</taxon>
        <taxon>Pterocarpus clade</taxon>
        <taxon>Stylosanthes</taxon>
    </lineage>
</organism>
<evidence type="ECO:0000313" key="1">
    <source>
        <dbReference type="EMBL" id="MED6155914.1"/>
    </source>
</evidence>
<reference evidence="1 2" key="1">
    <citation type="journal article" date="2023" name="Plants (Basel)">
        <title>Bridging the Gap: Combining Genomics and Transcriptomics Approaches to Understand Stylosanthes scabra, an Orphan Legume from the Brazilian Caatinga.</title>
        <authorList>
            <person name="Ferreira-Neto J.R.C."/>
            <person name="da Silva M.D."/>
            <person name="Binneck E."/>
            <person name="de Melo N.F."/>
            <person name="da Silva R.H."/>
            <person name="de Melo A.L.T.M."/>
            <person name="Pandolfi V."/>
            <person name="Bustamante F.O."/>
            <person name="Brasileiro-Vidal A.C."/>
            <person name="Benko-Iseppon A.M."/>
        </authorList>
    </citation>
    <scope>NUCLEOTIDE SEQUENCE [LARGE SCALE GENOMIC DNA]</scope>
    <source>
        <tissue evidence="1">Leaves</tissue>
    </source>
</reference>
<keyword evidence="2" id="KW-1185">Reference proteome</keyword>
<dbReference type="EMBL" id="JASCZI010120852">
    <property type="protein sequence ID" value="MED6155914.1"/>
    <property type="molecule type" value="Genomic_DNA"/>
</dbReference>
<comment type="caution">
    <text evidence="1">The sequence shown here is derived from an EMBL/GenBank/DDBJ whole genome shotgun (WGS) entry which is preliminary data.</text>
</comment>
<dbReference type="Proteomes" id="UP001341840">
    <property type="component" value="Unassembled WGS sequence"/>
</dbReference>
<name>A0ABU6U4N8_9FABA</name>